<keyword evidence="15" id="KW-1185">Reference proteome</keyword>
<evidence type="ECO:0000259" key="13">
    <source>
        <dbReference type="PROSITE" id="PS50928"/>
    </source>
</evidence>
<feature type="domain" description="ABC transmembrane type-1" evidence="13">
    <location>
        <begin position="77"/>
        <end position="266"/>
    </location>
</feature>
<comment type="similarity">
    <text evidence="3">Belongs to the ABC transporter superfamily.</text>
</comment>
<comment type="subcellular location">
    <subcellularLocation>
        <location evidence="1">Cell inner membrane</location>
        <topology evidence="1">Peripheral membrane protein</topology>
    </subcellularLocation>
    <subcellularLocation>
        <location evidence="2 11">Cell membrane</location>
        <topology evidence="2 11">Multi-pass membrane protein</topology>
    </subcellularLocation>
</comment>
<dbReference type="CDD" id="cd03257">
    <property type="entry name" value="ABC_NikE_OppD_transporters"/>
    <property type="match status" value="1"/>
</dbReference>
<evidence type="ECO:0000256" key="6">
    <source>
        <dbReference type="ARBA" id="ARBA00022692"/>
    </source>
</evidence>
<gene>
    <name evidence="14" type="ORF">SAMN04487993_100555</name>
</gene>
<dbReference type="SUPFAM" id="SSF161098">
    <property type="entry name" value="MetI-like"/>
    <property type="match status" value="1"/>
</dbReference>
<dbReference type="PROSITE" id="PS00211">
    <property type="entry name" value="ABC_TRANSPORTER_1"/>
    <property type="match status" value="1"/>
</dbReference>
<feature type="transmembrane region" description="Helical" evidence="11">
    <location>
        <begin position="18"/>
        <end position="38"/>
    </location>
</feature>
<evidence type="ECO:0000256" key="11">
    <source>
        <dbReference type="RuleBase" id="RU363032"/>
    </source>
</evidence>
<dbReference type="GO" id="GO:0005524">
    <property type="term" value="F:ATP binding"/>
    <property type="evidence" value="ECO:0007669"/>
    <property type="project" value="UniProtKB-KW"/>
</dbReference>
<keyword evidence="7" id="KW-0547">Nucleotide-binding</keyword>
<dbReference type="GO" id="GO:0005886">
    <property type="term" value="C:plasma membrane"/>
    <property type="evidence" value="ECO:0007669"/>
    <property type="project" value="UniProtKB-SubCell"/>
</dbReference>
<dbReference type="STRING" id="555512.SAMN04487993_100555"/>
<reference evidence="14 15" key="1">
    <citation type="submission" date="2016-10" db="EMBL/GenBank/DDBJ databases">
        <authorList>
            <person name="de Groot N.N."/>
        </authorList>
    </citation>
    <scope>NUCLEOTIDE SEQUENCE [LARGE SCALE GENOMIC DNA]</scope>
    <source>
        <strain evidence="14 15">DSM 26424</strain>
    </source>
</reference>
<dbReference type="AlphaFoldDB" id="A0A1G8KSV2"/>
<dbReference type="PANTHER" id="PTHR43297">
    <property type="entry name" value="OLIGOPEPTIDE TRANSPORT ATP-BINDING PROTEIN APPD"/>
    <property type="match status" value="1"/>
</dbReference>
<dbReference type="CDD" id="cd06261">
    <property type="entry name" value="TM_PBP2"/>
    <property type="match status" value="1"/>
</dbReference>
<dbReference type="Proteomes" id="UP000199093">
    <property type="component" value="Unassembled WGS sequence"/>
</dbReference>
<dbReference type="InterPro" id="IPR013563">
    <property type="entry name" value="Oligopep_ABC_C"/>
</dbReference>
<proteinExistence type="inferred from homology"/>
<comment type="similarity">
    <text evidence="11">Belongs to the binding-protein-dependent transport system permease family.</text>
</comment>
<feature type="transmembrane region" description="Helical" evidence="11">
    <location>
        <begin position="141"/>
        <end position="158"/>
    </location>
</feature>
<evidence type="ECO:0000256" key="5">
    <source>
        <dbReference type="ARBA" id="ARBA00022475"/>
    </source>
</evidence>
<evidence type="ECO:0000256" key="3">
    <source>
        <dbReference type="ARBA" id="ARBA00005417"/>
    </source>
</evidence>
<keyword evidence="10 11" id="KW-0472">Membrane</keyword>
<dbReference type="InterPro" id="IPR000515">
    <property type="entry name" value="MetI-like"/>
</dbReference>
<evidence type="ECO:0000256" key="2">
    <source>
        <dbReference type="ARBA" id="ARBA00004651"/>
    </source>
</evidence>
<feature type="transmembrane region" description="Helical" evidence="11">
    <location>
        <begin position="117"/>
        <end position="135"/>
    </location>
</feature>
<evidence type="ECO:0000256" key="10">
    <source>
        <dbReference type="ARBA" id="ARBA00023136"/>
    </source>
</evidence>
<accession>A0A1G8KSV2</accession>
<dbReference type="PROSITE" id="PS50893">
    <property type="entry name" value="ABC_TRANSPORTER_2"/>
    <property type="match status" value="1"/>
</dbReference>
<dbReference type="Gene3D" id="1.10.3720.10">
    <property type="entry name" value="MetI-like"/>
    <property type="match status" value="1"/>
</dbReference>
<dbReference type="SMART" id="SM00382">
    <property type="entry name" value="AAA"/>
    <property type="match status" value="1"/>
</dbReference>
<protein>
    <submittedName>
        <fullName evidence="14">Peptide/nickel transport system permease protein</fullName>
    </submittedName>
</protein>
<dbReference type="GO" id="GO:0015833">
    <property type="term" value="P:peptide transport"/>
    <property type="evidence" value="ECO:0007669"/>
    <property type="project" value="InterPro"/>
</dbReference>
<dbReference type="NCBIfam" id="TIGR01727">
    <property type="entry name" value="oligo_HPY"/>
    <property type="match status" value="1"/>
</dbReference>
<keyword evidence="4 11" id="KW-0813">Transport</keyword>
<organism evidence="14 15">
    <name type="scientific">Salipiger marinus</name>
    <dbReference type="NCBI Taxonomy" id="555512"/>
    <lineage>
        <taxon>Bacteria</taxon>
        <taxon>Pseudomonadati</taxon>
        <taxon>Pseudomonadota</taxon>
        <taxon>Alphaproteobacteria</taxon>
        <taxon>Rhodobacterales</taxon>
        <taxon>Roseobacteraceae</taxon>
        <taxon>Salipiger</taxon>
    </lineage>
</organism>
<dbReference type="Pfam" id="PF00528">
    <property type="entry name" value="BPD_transp_1"/>
    <property type="match status" value="1"/>
</dbReference>
<dbReference type="InterPro" id="IPR025966">
    <property type="entry name" value="OppC_N"/>
</dbReference>
<feature type="domain" description="ABC transporter" evidence="12">
    <location>
        <begin position="321"/>
        <end position="570"/>
    </location>
</feature>
<dbReference type="SUPFAM" id="SSF52540">
    <property type="entry name" value="P-loop containing nucleoside triphosphate hydrolases"/>
    <property type="match status" value="1"/>
</dbReference>
<dbReference type="InterPro" id="IPR050388">
    <property type="entry name" value="ABC_Ni/Peptide_Import"/>
</dbReference>
<dbReference type="InterPro" id="IPR003593">
    <property type="entry name" value="AAA+_ATPase"/>
</dbReference>
<feature type="transmembrane region" description="Helical" evidence="11">
    <location>
        <begin position="196"/>
        <end position="223"/>
    </location>
</feature>
<evidence type="ECO:0000313" key="14">
    <source>
        <dbReference type="EMBL" id="SDI46449.1"/>
    </source>
</evidence>
<evidence type="ECO:0000256" key="9">
    <source>
        <dbReference type="ARBA" id="ARBA00022989"/>
    </source>
</evidence>
<evidence type="ECO:0000259" key="12">
    <source>
        <dbReference type="PROSITE" id="PS50893"/>
    </source>
</evidence>
<dbReference type="Pfam" id="PF08352">
    <property type="entry name" value="oligo_HPY"/>
    <property type="match status" value="1"/>
</dbReference>
<dbReference type="GO" id="GO:0055085">
    <property type="term" value="P:transmembrane transport"/>
    <property type="evidence" value="ECO:0007669"/>
    <property type="project" value="InterPro"/>
</dbReference>
<keyword evidence="5" id="KW-1003">Cell membrane</keyword>
<dbReference type="PROSITE" id="PS50928">
    <property type="entry name" value="ABC_TM1"/>
    <property type="match status" value="1"/>
</dbReference>
<dbReference type="GO" id="GO:0016887">
    <property type="term" value="F:ATP hydrolysis activity"/>
    <property type="evidence" value="ECO:0007669"/>
    <property type="project" value="InterPro"/>
</dbReference>
<dbReference type="FunFam" id="3.40.50.300:FF:000016">
    <property type="entry name" value="Oligopeptide ABC transporter ATP-binding component"/>
    <property type="match status" value="1"/>
</dbReference>
<dbReference type="InterPro" id="IPR027417">
    <property type="entry name" value="P-loop_NTPase"/>
</dbReference>
<dbReference type="EMBL" id="FNEJ01000005">
    <property type="protein sequence ID" value="SDI46449.1"/>
    <property type="molecule type" value="Genomic_DNA"/>
</dbReference>
<evidence type="ECO:0000256" key="1">
    <source>
        <dbReference type="ARBA" id="ARBA00004417"/>
    </source>
</evidence>
<evidence type="ECO:0000256" key="7">
    <source>
        <dbReference type="ARBA" id="ARBA00022741"/>
    </source>
</evidence>
<name>A0A1G8KSV2_9RHOB</name>
<dbReference type="InterPro" id="IPR035906">
    <property type="entry name" value="MetI-like_sf"/>
</dbReference>
<dbReference type="InterPro" id="IPR003439">
    <property type="entry name" value="ABC_transporter-like_ATP-bd"/>
</dbReference>
<evidence type="ECO:0000256" key="4">
    <source>
        <dbReference type="ARBA" id="ARBA00022448"/>
    </source>
</evidence>
<dbReference type="Pfam" id="PF12911">
    <property type="entry name" value="OppC_N"/>
    <property type="match status" value="1"/>
</dbReference>
<dbReference type="Gene3D" id="3.40.50.300">
    <property type="entry name" value="P-loop containing nucleotide triphosphate hydrolases"/>
    <property type="match status" value="1"/>
</dbReference>
<feature type="transmembrane region" description="Helical" evidence="11">
    <location>
        <begin position="81"/>
        <end position="105"/>
    </location>
</feature>
<dbReference type="PANTHER" id="PTHR43297:SF2">
    <property type="entry name" value="DIPEPTIDE TRANSPORT ATP-BINDING PROTEIN DPPD"/>
    <property type="match status" value="1"/>
</dbReference>
<keyword evidence="9 11" id="KW-1133">Transmembrane helix</keyword>
<dbReference type="Pfam" id="PF00005">
    <property type="entry name" value="ABC_tran"/>
    <property type="match status" value="1"/>
</dbReference>
<sequence>MHPRLATLRRIARAPKGLIGLLLVGFMMILALFGAWLAPQDPYAQNFMATLQPPSAEHWFGTDQLGRDVFSRILLGARTSIGIGVGGVAVAFVIGVPLGLAAAYLRGTFDSLLMRGVDILLSFPDIVFALAIVAIMGPSTLNVILAVGIVSVPVFIRTTRAVAMSTLAEPFVEGSVSLGCSPLRVMGRHVLPNMGGILVTLCSLLFASTLLNASGLSFLGLGTQPPEPEWGTMLGESRSYIRTHPYMATFPGLFLALSALGFNLLGEELRNIYDPTSARRRRGQGLLARLLNGGRALPVPRETAAQARARAETVGDAAAIGRDLEISYLTDKGPLPAVRGVDFALRRGRTLAVVGESGSGKSTLLRAVATLLPRGQALVSGGSLRIGTEEVSALSGAQVQALRRQHIGVVFQDAASALNPVMTVGAQLAEAITSGRRMSPAEVRDRSIALLKAVQIADPESRLDAWPHQFSGGMKQRIVIAIALAQEPELLLADEPTSALDVTIQQQILTLLRQMQKERDMAMMLVTHDLGLVARYADDVAVIYAGRIVETGPVEEVFRRPRHPYTRALAASTPKLRHGGGTRMLPAIDGEPPMLGQLPPGCAFAPRCARSGGRAVCTTRAPELTRCGKADVACHFPDETESLHAA</sequence>
<evidence type="ECO:0000313" key="15">
    <source>
        <dbReference type="Proteomes" id="UP000199093"/>
    </source>
</evidence>
<keyword evidence="8" id="KW-0067">ATP-binding</keyword>
<dbReference type="InterPro" id="IPR017871">
    <property type="entry name" value="ABC_transporter-like_CS"/>
</dbReference>
<keyword evidence="6 11" id="KW-0812">Transmembrane</keyword>
<evidence type="ECO:0000256" key="8">
    <source>
        <dbReference type="ARBA" id="ARBA00022840"/>
    </source>
</evidence>